<evidence type="ECO:0000256" key="1">
    <source>
        <dbReference type="SAM" id="Coils"/>
    </source>
</evidence>
<keyword evidence="1" id="KW-0175">Coiled coil</keyword>
<dbReference type="SUPFAM" id="SSF52540">
    <property type="entry name" value="P-loop containing nucleoside triphosphate hydrolases"/>
    <property type="match status" value="1"/>
</dbReference>
<reference evidence="3 4" key="1">
    <citation type="submission" date="2018-08" db="EMBL/GenBank/DDBJ databases">
        <title>A genome reference for cultivated species of the human gut microbiota.</title>
        <authorList>
            <person name="Zou Y."/>
            <person name="Xue W."/>
            <person name="Luo G."/>
        </authorList>
    </citation>
    <scope>NUCLEOTIDE SEQUENCE [LARGE SCALE GENOMIC DNA]</scope>
    <source>
        <strain evidence="3 4">AF18-14</strain>
    </source>
</reference>
<protein>
    <submittedName>
        <fullName evidence="3">Uncharacterized protein</fullName>
    </submittedName>
</protein>
<feature type="coiled-coil region" evidence="1">
    <location>
        <begin position="43"/>
        <end position="116"/>
    </location>
</feature>
<evidence type="ECO:0000256" key="2">
    <source>
        <dbReference type="SAM" id="Phobius"/>
    </source>
</evidence>
<feature type="transmembrane region" description="Helical" evidence="2">
    <location>
        <begin position="20"/>
        <end position="40"/>
    </location>
</feature>
<keyword evidence="2" id="KW-0812">Transmembrane</keyword>
<name>A0A412QHG4_PHOVU</name>
<dbReference type="InterPro" id="IPR027417">
    <property type="entry name" value="P-loop_NTPase"/>
</dbReference>
<evidence type="ECO:0000313" key="3">
    <source>
        <dbReference type="EMBL" id="RGT90371.1"/>
    </source>
</evidence>
<gene>
    <name evidence="3" type="ORF">DWX04_15315</name>
</gene>
<dbReference type="Proteomes" id="UP000283833">
    <property type="component" value="Unassembled WGS sequence"/>
</dbReference>
<dbReference type="EMBL" id="QRXI01000021">
    <property type="protein sequence ID" value="RGT90371.1"/>
    <property type="molecule type" value="Genomic_DNA"/>
</dbReference>
<dbReference type="Gene3D" id="3.40.50.300">
    <property type="entry name" value="P-loop containing nucleotide triphosphate hydrolases"/>
    <property type="match status" value="1"/>
</dbReference>
<evidence type="ECO:0000313" key="4">
    <source>
        <dbReference type="Proteomes" id="UP000283833"/>
    </source>
</evidence>
<dbReference type="RefSeq" id="WP_117853464.1">
    <property type="nucleotide sequence ID" value="NZ_JAKKWV010000026.1"/>
</dbReference>
<sequence length="456" mass="51805">MVNINKTIEQIKELGPKKAAGYSLLAIGIFGGAYYVYNWIKRSSKTEEQNNASKNKIEEIETASNFKKQEIEQLHAHRKEEERLQTDQKIEVINAQKEADIEKMKLRNELRKERDAAKAVSTFVDGDGTDKIESYREAMRNGTVGKNVGKALGFPWVREGFDTGLVGPTDSGKSTFVMQIAIAIAKGKCDIKLAPEWYDIPPTSVLLFSLEQSYEEINTYYGSVINNLPMLEIYADSQITPKKIIDIIKEKKDIITSTGMVVFVDNYSKLEDKAGVKAMKQFCEELDDLRSQSLKVEKPITLFKVYHVKPDWNPTKPLTPASVRGDKKNVLFTNNFVYFTYCKHGSDKRVLGYMKLKHGNKETLSILEYAGTEIDQFRYVGKGSKEDLGEASTEQKSCDVKQTPGRKSEYCLDEIMVLYNMVQAKECTYAEIEASYGIKKSMIKKRIQRARKNTLT</sequence>
<keyword evidence="2" id="KW-1133">Transmembrane helix</keyword>
<keyword evidence="2" id="KW-0472">Membrane</keyword>
<comment type="caution">
    <text evidence="3">The sequence shown here is derived from an EMBL/GenBank/DDBJ whole genome shotgun (WGS) entry which is preliminary data.</text>
</comment>
<accession>A0A412QHG4</accession>
<organism evidence="3 4">
    <name type="scientific">Phocaeicola vulgatus</name>
    <name type="common">Bacteroides vulgatus</name>
    <dbReference type="NCBI Taxonomy" id="821"/>
    <lineage>
        <taxon>Bacteria</taxon>
        <taxon>Pseudomonadati</taxon>
        <taxon>Bacteroidota</taxon>
        <taxon>Bacteroidia</taxon>
        <taxon>Bacteroidales</taxon>
        <taxon>Bacteroidaceae</taxon>
        <taxon>Phocaeicola</taxon>
    </lineage>
</organism>
<proteinExistence type="predicted"/>
<dbReference type="AlphaFoldDB" id="A0A412QHG4"/>